<feature type="domain" description="HTH cro/C1-type" evidence="1">
    <location>
        <begin position="43"/>
        <end position="97"/>
    </location>
</feature>
<evidence type="ECO:0000259" key="1">
    <source>
        <dbReference type="PROSITE" id="PS50943"/>
    </source>
</evidence>
<gene>
    <name evidence="2" type="ORF">SAMN06265219_10151</name>
</gene>
<protein>
    <submittedName>
        <fullName evidence="2">Helix-turn-helix</fullName>
    </submittedName>
</protein>
<sequence>MTDIRKKIEEIAIDDTSGWKEDAKYRRANRKWLRKSQDIALRILDVLEEKGMQQKDLAEALDVSPQQISKIVKGKQNLTLETISKLEQVLGVELVGVPKYQTKMDVDKKEVKTSFGKQKRQRVAVQVDFGDVFKQPSDSDYNYRNAA</sequence>
<reference evidence="2 3" key="1">
    <citation type="submission" date="2017-05" db="EMBL/GenBank/DDBJ databases">
        <authorList>
            <person name="Varghese N."/>
            <person name="Submissions S."/>
        </authorList>
    </citation>
    <scope>NUCLEOTIDE SEQUENCE [LARGE SCALE GENOMIC DNA]</scope>
    <source>
        <strain evidence="2 3">DSM 21985</strain>
    </source>
</reference>
<dbReference type="InterPro" id="IPR001387">
    <property type="entry name" value="Cro/C1-type_HTH"/>
</dbReference>
<dbReference type="Pfam" id="PF01381">
    <property type="entry name" value="HTH_3"/>
    <property type="match status" value="1"/>
</dbReference>
<keyword evidence="3" id="KW-1185">Reference proteome</keyword>
<dbReference type="Proteomes" id="UP000317557">
    <property type="component" value="Unassembled WGS sequence"/>
</dbReference>
<dbReference type="InterPro" id="IPR010982">
    <property type="entry name" value="Lambda_DNA-bd_dom_sf"/>
</dbReference>
<dbReference type="OrthoDB" id="680449at2"/>
<evidence type="ECO:0000313" key="2">
    <source>
        <dbReference type="EMBL" id="SMO32497.1"/>
    </source>
</evidence>
<dbReference type="Gene3D" id="1.10.260.40">
    <property type="entry name" value="lambda repressor-like DNA-binding domains"/>
    <property type="match status" value="1"/>
</dbReference>
<name>A0A521ACD9_9BACT</name>
<dbReference type="CDD" id="cd00093">
    <property type="entry name" value="HTH_XRE"/>
    <property type="match status" value="1"/>
</dbReference>
<dbReference type="RefSeq" id="WP_142452587.1">
    <property type="nucleotide sequence ID" value="NZ_FXTP01000001.1"/>
</dbReference>
<dbReference type="AlphaFoldDB" id="A0A521ACD9"/>
<organism evidence="2 3">
    <name type="scientific">Gracilimonas mengyeensis</name>
    <dbReference type="NCBI Taxonomy" id="1302730"/>
    <lineage>
        <taxon>Bacteria</taxon>
        <taxon>Pseudomonadati</taxon>
        <taxon>Balneolota</taxon>
        <taxon>Balneolia</taxon>
        <taxon>Balneolales</taxon>
        <taxon>Balneolaceae</taxon>
        <taxon>Gracilimonas</taxon>
    </lineage>
</organism>
<proteinExistence type="predicted"/>
<dbReference type="SUPFAM" id="SSF47413">
    <property type="entry name" value="lambda repressor-like DNA-binding domains"/>
    <property type="match status" value="1"/>
</dbReference>
<evidence type="ECO:0000313" key="3">
    <source>
        <dbReference type="Proteomes" id="UP000317557"/>
    </source>
</evidence>
<dbReference type="SMART" id="SM00530">
    <property type="entry name" value="HTH_XRE"/>
    <property type="match status" value="1"/>
</dbReference>
<dbReference type="PROSITE" id="PS50943">
    <property type="entry name" value="HTH_CROC1"/>
    <property type="match status" value="1"/>
</dbReference>
<accession>A0A521ACD9</accession>
<dbReference type="GO" id="GO:0003677">
    <property type="term" value="F:DNA binding"/>
    <property type="evidence" value="ECO:0007669"/>
    <property type="project" value="InterPro"/>
</dbReference>
<dbReference type="EMBL" id="FXTP01000001">
    <property type="protein sequence ID" value="SMO32497.1"/>
    <property type="molecule type" value="Genomic_DNA"/>
</dbReference>